<evidence type="ECO:0000256" key="3">
    <source>
        <dbReference type="ARBA" id="ARBA00022475"/>
    </source>
</evidence>
<comment type="similarity">
    <text evidence="2">Belongs to the Rht family.</text>
</comment>
<evidence type="ECO:0000256" key="5">
    <source>
        <dbReference type="ARBA" id="ARBA00022989"/>
    </source>
</evidence>
<feature type="transmembrane region" description="Helical" evidence="7">
    <location>
        <begin position="129"/>
        <end position="146"/>
    </location>
</feature>
<reference evidence="8 10" key="1">
    <citation type="submission" date="2015-03" db="EMBL/GenBank/DDBJ databases">
        <authorList>
            <consortium name="Pathogen Informatics"/>
            <person name="Murphy D."/>
        </authorList>
    </citation>
    <scope>NUCLEOTIDE SEQUENCE [LARGE SCALE GENOMIC DNA]</scope>
    <source>
        <strain evidence="8 10">IP27818</strain>
    </source>
</reference>
<dbReference type="GO" id="GO:0015171">
    <property type="term" value="F:amino acid transmembrane transporter activity"/>
    <property type="evidence" value="ECO:0007669"/>
    <property type="project" value="TreeGrafter"/>
</dbReference>
<feature type="transmembrane region" description="Helical" evidence="7">
    <location>
        <begin position="153"/>
        <end position="173"/>
    </location>
</feature>
<sequence>MDEIHVIILTIGLFVLTFINPGANLLVVVQTSLSSGKNAGLLTGLGVALGDAIYSGLGLFGMAALIAEGGALFSAIKIGGGLYLVWYAYNMVRHRQELHMGMGAVATSSITPWYVFFRRGLLTDLSNPQTVLFFISIFSVTLTPTTPAWAKMVAWLGIVVASILWRSLLSMAFSRPAVRRAYGKVQHLLSGIIGVAVGAFGLRLIYEGITRR</sequence>
<dbReference type="GO" id="GO:0005886">
    <property type="term" value="C:plasma membrane"/>
    <property type="evidence" value="ECO:0007669"/>
    <property type="project" value="UniProtKB-SubCell"/>
</dbReference>
<feature type="transmembrane region" description="Helical" evidence="7">
    <location>
        <begin position="98"/>
        <end position="117"/>
    </location>
</feature>
<accession>A0A0F6ZGL3</accession>
<evidence type="ECO:0000256" key="1">
    <source>
        <dbReference type="ARBA" id="ARBA00004651"/>
    </source>
</evidence>
<keyword evidence="6 7" id="KW-0472">Membrane</keyword>
<name>A0A0F6ZGL3_YEREN</name>
<dbReference type="Pfam" id="PF01810">
    <property type="entry name" value="LysE"/>
    <property type="match status" value="1"/>
</dbReference>
<evidence type="ECO:0000313" key="11">
    <source>
        <dbReference type="Proteomes" id="UP001182355"/>
    </source>
</evidence>
<keyword evidence="3" id="KW-1003">Cell membrane</keyword>
<dbReference type="PIRSF" id="PIRSF006324">
    <property type="entry name" value="LeuE"/>
    <property type="match status" value="1"/>
</dbReference>
<reference evidence="9" key="2">
    <citation type="submission" date="2023-02" db="EMBL/GenBank/DDBJ databases">
        <authorList>
            <person name="Ashton P.M."/>
            <person name="Dallman T."/>
            <person name="Nair S."/>
            <person name="De Pinna E."/>
            <person name="Peters T."/>
            <person name="Grant K."/>
        </authorList>
    </citation>
    <scope>NUCLEOTIDE SEQUENCE</scope>
    <source>
        <strain evidence="9">01103883</strain>
    </source>
</reference>
<gene>
    <name evidence="8" type="primary">yfuD</name>
    <name evidence="8" type="ORF">ERS137939_00327</name>
    <name evidence="9" type="ORF">RSF11_003880</name>
</gene>
<keyword evidence="4 7" id="KW-0812">Transmembrane</keyword>
<comment type="subcellular location">
    <subcellularLocation>
        <location evidence="1">Cell membrane</location>
        <topology evidence="1">Multi-pass membrane protein</topology>
    </subcellularLocation>
</comment>
<dbReference type="InterPro" id="IPR004778">
    <property type="entry name" value="Homoserine/Threonine_efflux"/>
</dbReference>
<dbReference type="EMBL" id="ABNAVX010000030">
    <property type="protein sequence ID" value="ELI8104124.1"/>
    <property type="molecule type" value="Genomic_DNA"/>
</dbReference>
<feature type="transmembrane region" description="Helical" evidence="7">
    <location>
        <begin position="71"/>
        <end position="89"/>
    </location>
</feature>
<proteinExistence type="inferred from homology"/>
<evidence type="ECO:0000313" key="9">
    <source>
        <dbReference type="EMBL" id="ELI8104124.1"/>
    </source>
</evidence>
<dbReference type="NCBIfam" id="TIGR00949">
    <property type="entry name" value="2A76"/>
    <property type="match status" value="1"/>
</dbReference>
<evidence type="ECO:0000313" key="8">
    <source>
        <dbReference type="EMBL" id="CNE95854.1"/>
    </source>
</evidence>
<dbReference type="KEGG" id="yef:FORC2_1258"/>
<dbReference type="Proteomes" id="UP001182355">
    <property type="component" value="Unassembled WGS sequence"/>
</dbReference>
<dbReference type="PANTHER" id="PTHR30086">
    <property type="entry name" value="ARGININE EXPORTER PROTEIN ARGO"/>
    <property type="match status" value="1"/>
</dbReference>
<keyword evidence="5 7" id="KW-1133">Transmembrane helix</keyword>
<evidence type="ECO:0000256" key="2">
    <source>
        <dbReference type="ARBA" id="ARBA00007928"/>
    </source>
</evidence>
<dbReference type="InterPro" id="IPR001123">
    <property type="entry name" value="LeuE-type"/>
</dbReference>
<evidence type="ECO:0000256" key="6">
    <source>
        <dbReference type="ARBA" id="ARBA00023136"/>
    </source>
</evidence>
<feature type="transmembrane region" description="Helical" evidence="7">
    <location>
        <begin position="6"/>
        <end position="29"/>
    </location>
</feature>
<comment type="caution">
    <text evidence="9">The sequence shown here is derived from an EMBL/GenBank/DDBJ whole genome shotgun (WGS) entry which is preliminary data.</text>
</comment>
<evidence type="ECO:0000313" key="10">
    <source>
        <dbReference type="Proteomes" id="UP000041356"/>
    </source>
</evidence>
<feature type="transmembrane region" description="Helical" evidence="7">
    <location>
        <begin position="41"/>
        <end position="65"/>
    </location>
</feature>
<evidence type="ECO:0000256" key="7">
    <source>
        <dbReference type="SAM" id="Phobius"/>
    </source>
</evidence>
<feature type="transmembrane region" description="Helical" evidence="7">
    <location>
        <begin position="185"/>
        <end position="206"/>
    </location>
</feature>
<dbReference type="Proteomes" id="UP000041356">
    <property type="component" value="Unassembled WGS sequence"/>
</dbReference>
<dbReference type="AlphaFoldDB" id="A0A0F6ZGL3"/>
<dbReference type="KEGG" id="yew:CH47_640"/>
<protein>
    <submittedName>
        <fullName evidence="9">LysE family transporter</fullName>
    </submittedName>
    <submittedName>
        <fullName evidence="8">Membrane transport protein</fullName>
    </submittedName>
</protein>
<evidence type="ECO:0000256" key="4">
    <source>
        <dbReference type="ARBA" id="ARBA00022692"/>
    </source>
</evidence>
<dbReference type="EMBL" id="CPZF01000001">
    <property type="protein sequence ID" value="CNE95854.1"/>
    <property type="molecule type" value="Genomic_DNA"/>
</dbReference>
<dbReference type="RefSeq" id="WP_005172122.1">
    <property type="nucleotide sequence ID" value="NZ_CAADJK010000001.1"/>
</dbReference>
<dbReference type="PANTHER" id="PTHR30086:SF21">
    <property type="entry name" value="TRANSPORT PROTEIN"/>
    <property type="match status" value="1"/>
</dbReference>
<organism evidence="9 11">
    <name type="scientific">Yersinia enterocolitica</name>
    <dbReference type="NCBI Taxonomy" id="630"/>
    <lineage>
        <taxon>Bacteria</taxon>
        <taxon>Pseudomonadati</taxon>
        <taxon>Pseudomonadota</taxon>
        <taxon>Gammaproteobacteria</taxon>
        <taxon>Enterobacterales</taxon>
        <taxon>Yersiniaceae</taxon>
        <taxon>Yersinia</taxon>
    </lineage>
</organism>